<feature type="transmembrane region" description="Helical" evidence="7">
    <location>
        <begin position="53"/>
        <end position="74"/>
    </location>
</feature>
<feature type="transmembrane region" description="Helical" evidence="7">
    <location>
        <begin position="166"/>
        <end position="188"/>
    </location>
</feature>
<reference evidence="10" key="1">
    <citation type="submission" date="2017-02" db="EMBL/GenBank/DDBJ databases">
        <authorList>
            <person name="Varghese N."/>
            <person name="Submissions S."/>
        </authorList>
    </citation>
    <scope>NUCLEOTIDE SEQUENCE [LARGE SCALE GENOMIC DNA]</scope>
    <source>
        <strain evidence="10">USBA 369</strain>
    </source>
</reference>
<dbReference type="PANTHER" id="PTHR33362:SF5">
    <property type="entry name" value="C4-DICARBOXYLATE TRAP TRANSPORTER LARGE PERMEASE PROTEIN DCTM"/>
    <property type="match status" value="1"/>
</dbReference>
<evidence type="ECO:0000256" key="5">
    <source>
        <dbReference type="ARBA" id="ARBA00022989"/>
    </source>
</evidence>
<feature type="transmembrane region" description="Helical" evidence="7">
    <location>
        <begin position="359"/>
        <end position="382"/>
    </location>
</feature>
<dbReference type="InterPro" id="IPR004681">
    <property type="entry name" value="TRAP_DctM"/>
</dbReference>
<dbReference type="STRING" id="1365950.SAMN05428963_12416"/>
<dbReference type="OrthoDB" id="7912553at2"/>
<gene>
    <name evidence="9" type="ORF">SAMN05428963_12416</name>
</gene>
<feature type="transmembrane region" description="Helical" evidence="7">
    <location>
        <begin position="216"/>
        <end position="233"/>
    </location>
</feature>
<keyword evidence="3 7" id="KW-0997">Cell inner membrane</keyword>
<keyword evidence="2" id="KW-1003">Cell membrane</keyword>
<evidence type="ECO:0000256" key="7">
    <source>
        <dbReference type="RuleBase" id="RU369079"/>
    </source>
</evidence>
<dbReference type="Proteomes" id="UP000190135">
    <property type="component" value="Unassembled WGS sequence"/>
</dbReference>
<name>A0A1T4TCG2_9HYPH</name>
<keyword evidence="4 7" id="KW-0812">Transmembrane</keyword>
<feature type="domain" description="TRAP C4-dicarboxylate transport system permease DctM subunit" evidence="8">
    <location>
        <begin position="5"/>
        <end position="413"/>
    </location>
</feature>
<comment type="subunit">
    <text evidence="7">The complex comprises the extracytoplasmic solute receptor protein and the two transmembrane proteins.</text>
</comment>
<evidence type="ECO:0000313" key="10">
    <source>
        <dbReference type="Proteomes" id="UP000190135"/>
    </source>
</evidence>
<keyword evidence="10" id="KW-1185">Reference proteome</keyword>
<dbReference type="Pfam" id="PF06808">
    <property type="entry name" value="DctM"/>
    <property type="match status" value="1"/>
</dbReference>
<feature type="transmembrane region" description="Helical" evidence="7">
    <location>
        <begin position="311"/>
        <end position="338"/>
    </location>
</feature>
<evidence type="ECO:0000256" key="6">
    <source>
        <dbReference type="ARBA" id="ARBA00023136"/>
    </source>
</evidence>
<dbReference type="InterPro" id="IPR010656">
    <property type="entry name" value="DctM"/>
</dbReference>
<proteinExistence type="inferred from homology"/>
<feature type="transmembrane region" description="Helical" evidence="7">
    <location>
        <begin position="134"/>
        <end position="160"/>
    </location>
</feature>
<dbReference type="RefSeq" id="WP_078710390.1">
    <property type="nucleotide sequence ID" value="NZ_FUXL01000024.1"/>
</dbReference>
<dbReference type="NCBIfam" id="TIGR00786">
    <property type="entry name" value="dctM"/>
    <property type="match status" value="1"/>
</dbReference>
<evidence type="ECO:0000256" key="3">
    <source>
        <dbReference type="ARBA" id="ARBA00022519"/>
    </source>
</evidence>
<feature type="transmembrane region" description="Helical" evidence="7">
    <location>
        <begin position="394"/>
        <end position="418"/>
    </location>
</feature>
<keyword evidence="6 7" id="KW-0472">Membrane</keyword>
<sequence>MGTFFAVFALLVATGVPIALVLGVAGTLYLFLSGNGAMAIMLPQRMMAGVDQFVLLTIPLFLLAGNLMNVGGITDRIVQFARAMVGHRRGGMSSVTVLSAGFFAGISGSATAEASALGSILIPAMNRQGMPSAYAAALVGISSIMGPIIPPSITMIIYGVLAGASIGQLFLAGVVPGMAIAGGLLAYASWRAHREGYPTTPRVAWSECIVATKRTLPALILPLIILVGIKGGIFTPTEAAAVAVAYALFIGLVYRDLTPTSIWNAMIATALVSASILFITSMASIVSFVLTLERAPQKIASMVLALTDNKYLILLILNLFLLLLGMFLEPISILILTMPILLKLAAIIQMDPVQFGTMAVLNVVIGMATPPVGILLFIVASISGQPLSAVIREAAPMIGICIIILMLVALVPAFSLFLPSALMAVN</sequence>
<evidence type="ECO:0000256" key="1">
    <source>
        <dbReference type="ARBA" id="ARBA00004429"/>
    </source>
</evidence>
<dbReference type="PIRSF" id="PIRSF006066">
    <property type="entry name" value="HI0050"/>
    <property type="match status" value="1"/>
</dbReference>
<dbReference type="GO" id="GO:0022857">
    <property type="term" value="F:transmembrane transporter activity"/>
    <property type="evidence" value="ECO:0007669"/>
    <property type="project" value="UniProtKB-UniRule"/>
</dbReference>
<feature type="transmembrane region" description="Helical" evidence="7">
    <location>
        <begin position="94"/>
        <end position="122"/>
    </location>
</feature>
<organism evidence="9 10">
    <name type="scientific">Consotaella salsifontis</name>
    <dbReference type="NCBI Taxonomy" id="1365950"/>
    <lineage>
        <taxon>Bacteria</taxon>
        <taxon>Pseudomonadati</taxon>
        <taxon>Pseudomonadota</taxon>
        <taxon>Alphaproteobacteria</taxon>
        <taxon>Hyphomicrobiales</taxon>
        <taxon>Aurantimonadaceae</taxon>
        <taxon>Consotaella</taxon>
    </lineage>
</organism>
<dbReference type="PANTHER" id="PTHR33362">
    <property type="entry name" value="SIALIC ACID TRAP TRANSPORTER PERMEASE PROTEIN SIAT-RELATED"/>
    <property type="match status" value="1"/>
</dbReference>
<comment type="function">
    <text evidence="7">Part of the tripartite ATP-independent periplasmic (TRAP) transport system.</text>
</comment>
<feature type="transmembrane region" description="Helical" evidence="7">
    <location>
        <begin position="6"/>
        <end position="32"/>
    </location>
</feature>
<feature type="transmembrane region" description="Helical" evidence="7">
    <location>
        <begin position="267"/>
        <end position="291"/>
    </location>
</feature>
<dbReference type="EMBL" id="FUXL01000024">
    <property type="protein sequence ID" value="SKA38076.1"/>
    <property type="molecule type" value="Genomic_DNA"/>
</dbReference>
<keyword evidence="7" id="KW-0813">Transport</keyword>
<comment type="caution">
    <text evidence="7">Lacks conserved residue(s) required for the propagation of feature annotation.</text>
</comment>
<evidence type="ECO:0000256" key="4">
    <source>
        <dbReference type="ARBA" id="ARBA00022692"/>
    </source>
</evidence>
<evidence type="ECO:0000313" key="9">
    <source>
        <dbReference type="EMBL" id="SKA38076.1"/>
    </source>
</evidence>
<evidence type="ECO:0000259" key="8">
    <source>
        <dbReference type="Pfam" id="PF06808"/>
    </source>
</evidence>
<comment type="subcellular location">
    <subcellularLocation>
        <location evidence="1 7">Cell inner membrane</location>
        <topology evidence="1 7">Multi-pass membrane protein</topology>
    </subcellularLocation>
</comment>
<keyword evidence="5 7" id="KW-1133">Transmembrane helix</keyword>
<protein>
    <recommendedName>
        <fullName evidence="7">TRAP transporter large permease protein</fullName>
    </recommendedName>
</protein>
<dbReference type="GO" id="GO:0005886">
    <property type="term" value="C:plasma membrane"/>
    <property type="evidence" value="ECO:0007669"/>
    <property type="project" value="UniProtKB-SubCell"/>
</dbReference>
<evidence type="ECO:0000256" key="2">
    <source>
        <dbReference type="ARBA" id="ARBA00022475"/>
    </source>
</evidence>
<accession>A0A1T4TCG2</accession>
<dbReference type="AlphaFoldDB" id="A0A1T4TCG2"/>
<comment type="similarity">
    <text evidence="7">Belongs to the TRAP transporter large permease family.</text>
</comment>